<reference evidence="6 7" key="1">
    <citation type="submission" date="2018-03" db="EMBL/GenBank/DDBJ databases">
        <authorList>
            <person name="Keele B.F."/>
        </authorList>
    </citation>
    <scope>NUCLEOTIDE SEQUENCE [LARGE SCALE GENOMIC DNA]</scope>
    <source>
        <strain evidence="6 7">CECT 8626</strain>
    </source>
</reference>
<dbReference type="Proteomes" id="UP000244924">
    <property type="component" value="Unassembled WGS sequence"/>
</dbReference>
<dbReference type="Gene3D" id="3.40.190.10">
    <property type="entry name" value="Periplasmic binding protein-like II"/>
    <property type="match status" value="2"/>
</dbReference>
<evidence type="ECO:0000313" key="6">
    <source>
        <dbReference type="EMBL" id="SPH23510.1"/>
    </source>
</evidence>
<dbReference type="GO" id="GO:0006351">
    <property type="term" value="P:DNA-templated transcription"/>
    <property type="evidence" value="ECO:0007669"/>
    <property type="project" value="TreeGrafter"/>
</dbReference>
<keyword evidence="2" id="KW-0805">Transcription regulation</keyword>
<dbReference type="RefSeq" id="WP_108853611.1">
    <property type="nucleotide sequence ID" value="NZ_OMOQ01000002.1"/>
</dbReference>
<dbReference type="SUPFAM" id="SSF46785">
    <property type="entry name" value="Winged helix' DNA-binding domain"/>
    <property type="match status" value="1"/>
</dbReference>
<evidence type="ECO:0000256" key="1">
    <source>
        <dbReference type="ARBA" id="ARBA00009437"/>
    </source>
</evidence>
<name>A0A2R8BJC5_9RHOB</name>
<dbReference type="AlphaFoldDB" id="A0A2R8BJC5"/>
<dbReference type="InterPro" id="IPR005119">
    <property type="entry name" value="LysR_subst-bd"/>
</dbReference>
<dbReference type="InterPro" id="IPR058163">
    <property type="entry name" value="LysR-type_TF_proteobact-type"/>
</dbReference>
<dbReference type="InterPro" id="IPR000847">
    <property type="entry name" value="LysR_HTH_N"/>
</dbReference>
<feature type="domain" description="HTH lysR-type" evidence="5">
    <location>
        <begin position="10"/>
        <end position="67"/>
    </location>
</feature>
<dbReference type="Pfam" id="PF00126">
    <property type="entry name" value="HTH_1"/>
    <property type="match status" value="1"/>
</dbReference>
<dbReference type="PRINTS" id="PR00039">
    <property type="entry name" value="HTHLYSR"/>
</dbReference>
<proteinExistence type="inferred from homology"/>
<evidence type="ECO:0000313" key="7">
    <source>
        <dbReference type="Proteomes" id="UP000244924"/>
    </source>
</evidence>
<organism evidence="6 7">
    <name type="scientific">Albidovulum aquaemixtae</name>
    <dbReference type="NCBI Taxonomy" id="1542388"/>
    <lineage>
        <taxon>Bacteria</taxon>
        <taxon>Pseudomonadati</taxon>
        <taxon>Pseudomonadota</taxon>
        <taxon>Alphaproteobacteria</taxon>
        <taxon>Rhodobacterales</taxon>
        <taxon>Paracoccaceae</taxon>
        <taxon>Albidovulum</taxon>
    </lineage>
</organism>
<dbReference type="PROSITE" id="PS50931">
    <property type="entry name" value="HTH_LYSR"/>
    <property type="match status" value="1"/>
</dbReference>
<keyword evidence="4" id="KW-0804">Transcription</keyword>
<gene>
    <name evidence="6" type="primary">gcvA_4</name>
    <name evidence="6" type="ORF">DEA8626_02574</name>
</gene>
<dbReference type="GO" id="GO:0043565">
    <property type="term" value="F:sequence-specific DNA binding"/>
    <property type="evidence" value="ECO:0007669"/>
    <property type="project" value="TreeGrafter"/>
</dbReference>
<evidence type="ECO:0000256" key="2">
    <source>
        <dbReference type="ARBA" id="ARBA00023015"/>
    </source>
</evidence>
<evidence type="ECO:0000256" key="3">
    <source>
        <dbReference type="ARBA" id="ARBA00023125"/>
    </source>
</evidence>
<keyword evidence="7" id="KW-1185">Reference proteome</keyword>
<comment type="similarity">
    <text evidence="1">Belongs to the LysR transcriptional regulatory family.</text>
</comment>
<dbReference type="EMBL" id="OMOQ01000002">
    <property type="protein sequence ID" value="SPH23510.1"/>
    <property type="molecule type" value="Genomic_DNA"/>
</dbReference>
<dbReference type="InterPro" id="IPR036388">
    <property type="entry name" value="WH-like_DNA-bd_sf"/>
</dbReference>
<dbReference type="SUPFAM" id="SSF53850">
    <property type="entry name" value="Periplasmic binding protein-like II"/>
    <property type="match status" value="1"/>
</dbReference>
<dbReference type="PANTHER" id="PTHR30537:SF26">
    <property type="entry name" value="GLYCINE CLEAVAGE SYSTEM TRANSCRIPTIONAL ACTIVATOR"/>
    <property type="match status" value="1"/>
</dbReference>
<dbReference type="OrthoDB" id="9813056at2"/>
<protein>
    <submittedName>
        <fullName evidence="6">Glycine cleavage system transcriptional activator</fullName>
    </submittedName>
</protein>
<evidence type="ECO:0000256" key="4">
    <source>
        <dbReference type="ARBA" id="ARBA00023163"/>
    </source>
</evidence>
<dbReference type="Pfam" id="PF03466">
    <property type="entry name" value="LysR_substrate"/>
    <property type="match status" value="1"/>
</dbReference>
<keyword evidence="3" id="KW-0238">DNA-binding</keyword>
<evidence type="ECO:0000259" key="5">
    <source>
        <dbReference type="PROSITE" id="PS50931"/>
    </source>
</evidence>
<accession>A0A2R8BJC5</accession>
<dbReference type="Gene3D" id="1.10.10.10">
    <property type="entry name" value="Winged helix-like DNA-binding domain superfamily/Winged helix DNA-binding domain"/>
    <property type="match status" value="1"/>
</dbReference>
<dbReference type="GO" id="GO:0003700">
    <property type="term" value="F:DNA-binding transcription factor activity"/>
    <property type="evidence" value="ECO:0007669"/>
    <property type="project" value="InterPro"/>
</dbReference>
<dbReference type="PANTHER" id="PTHR30537">
    <property type="entry name" value="HTH-TYPE TRANSCRIPTIONAL REGULATOR"/>
    <property type="match status" value="1"/>
</dbReference>
<dbReference type="InterPro" id="IPR036390">
    <property type="entry name" value="WH_DNA-bd_sf"/>
</dbReference>
<sequence>MPDIDWLHLPPLPALRAFEATSRLGGFSAAARSLNVTHAAVAQQVRALEAALGVPLVTRSGRNLALSSEGAALAAALTESFGAIQSAVDDLRIGAESLPVTITLTPAFANNWLMPRLGRLWADHPDIAVSLRPDPNVLDLRRERIDFGIRFGMGEWPGVEARYLTSARYVVVGAPALFEGRENLSPAEMAGLPWILEEHWPEQRSWIICCTGLDPDMLSITEFGNEELALAAARQGYGLHLSATALVEHDLAAGNLRLAFEADEEGPGYFIVTPKGSVRAAARTVIRWLLKAV</sequence>